<evidence type="ECO:0000256" key="5">
    <source>
        <dbReference type="ARBA" id="ARBA00023251"/>
    </source>
</evidence>
<dbReference type="PDB" id="8TJM">
    <property type="method" value="X-ray"/>
    <property type="resolution" value="1.28 A"/>
    <property type="chains" value="A=26-304"/>
</dbReference>
<dbReference type="NCBIfam" id="NF000538">
    <property type="entry name" value="classA_carba"/>
    <property type="match status" value="1"/>
</dbReference>
<dbReference type="SMR" id="A0A4Y5JTU1"/>
<dbReference type="PRINTS" id="PR00118">
    <property type="entry name" value="BLACTAMASEA"/>
</dbReference>
<evidence type="ECO:0000256" key="2">
    <source>
        <dbReference type="ARBA" id="ARBA00009009"/>
    </source>
</evidence>
<dbReference type="NCBIfam" id="NF012141">
    <property type="entry name" value="blaKPC"/>
    <property type="match status" value="1"/>
</dbReference>
<dbReference type="RefSeq" id="WP_140423311.1">
    <property type="nucleotide sequence ID" value="NG_065427.1"/>
</dbReference>
<dbReference type="PDB" id="8TMT">
    <property type="method" value="X-ray"/>
    <property type="resolution" value="1.70 A"/>
    <property type="chains" value="A=26-304"/>
</dbReference>
<dbReference type="PANTHER" id="PTHR35333:SF3">
    <property type="entry name" value="BETA-LACTAMASE-TYPE TRANSPEPTIDASE FOLD CONTAINING PROTEIN"/>
    <property type="match status" value="1"/>
</dbReference>
<dbReference type="NCBIfam" id="NF033103">
    <property type="entry name" value="bla_class_A"/>
    <property type="match status" value="1"/>
</dbReference>
<evidence type="ECO:0000256" key="3">
    <source>
        <dbReference type="ARBA" id="ARBA00012865"/>
    </source>
</evidence>
<dbReference type="Pfam" id="PF13354">
    <property type="entry name" value="Beta-lactamase2"/>
    <property type="match status" value="1"/>
</dbReference>
<evidence type="ECO:0000313" key="8">
    <source>
        <dbReference type="EMBL" id="QCF59390.1"/>
    </source>
</evidence>
<dbReference type="InterPro" id="IPR012338">
    <property type="entry name" value="Beta-lactam/transpept-like"/>
</dbReference>
<dbReference type="Gene3D" id="3.40.710.10">
    <property type="entry name" value="DD-peptidase/beta-lactamase superfamily"/>
    <property type="match status" value="1"/>
</dbReference>
<dbReference type="EC" id="3.5.2.6" evidence="3"/>
<dbReference type="EMBL" id="MK823188">
    <property type="protein sequence ID" value="QCF59390.1"/>
    <property type="molecule type" value="Genomic_DNA"/>
</dbReference>
<evidence type="ECO:0007829" key="9">
    <source>
        <dbReference type="PDB" id="8TJM"/>
    </source>
</evidence>
<dbReference type="PDB" id="8TMR">
    <property type="method" value="X-ray"/>
    <property type="resolution" value="1.37 A"/>
    <property type="chains" value="A=26-304"/>
</dbReference>
<gene>
    <name evidence="8" type="primary">blaKPC</name>
</gene>
<dbReference type="InterPro" id="IPR045155">
    <property type="entry name" value="Beta-lactam_cat"/>
</dbReference>
<protein>
    <recommendedName>
        <fullName evidence="3">beta-lactamase</fullName>
        <ecNumber evidence="3">3.5.2.6</ecNumber>
    </recommendedName>
</protein>
<dbReference type="GO" id="GO:0030655">
    <property type="term" value="P:beta-lactam antibiotic catabolic process"/>
    <property type="evidence" value="ECO:0007669"/>
    <property type="project" value="InterPro"/>
</dbReference>
<evidence type="ECO:0000256" key="1">
    <source>
        <dbReference type="ARBA" id="ARBA00001526"/>
    </source>
</evidence>
<dbReference type="GO" id="GO:0008800">
    <property type="term" value="F:beta-lactamase activity"/>
    <property type="evidence" value="ECO:0007669"/>
    <property type="project" value="UniProtKB-EC"/>
</dbReference>
<accession>A0A4Y5JTU1</accession>
<dbReference type="SUPFAM" id="SSF56601">
    <property type="entry name" value="beta-lactamase/transpeptidase-like"/>
    <property type="match status" value="1"/>
</dbReference>
<dbReference type="AlphaFoldDB" id="A0A4Y5JTU1"/>
<sequence>MSLYRRLVLLSCLSWPLAGFSATALTNLVAEPFAKLEQDFGGSIGVYAMDTGSGATVSYRAEERFPLCSSFKGFLAAAVLARSQQQAGLLDTPIRYGKNALVPWSPISEKYLTTGMTVAELSAAAVQYSDNAAANLLLKELGGPAGLTAFMRSIGDTTFRLDRWELELNSAIPGDARDTSSPRAVTESLQKLTLGSALAAPQRQQFVDWLKGNTTGNHRIRAAVPADWAVGDKTGTCGVYGTANDYAVVWPTGRAPIVLAVYTRAPNKDDKHSEAVYTRAPNKDDKHSEAVIAAAARLALEGLGVNGQ</sequence>
<evidence type="ECO:0000256" key="4">
    <source>
        <dbReference type="ARBA" id="ARBA00022801"/>
    </source>
</evidence>
<dbReference type="InterPro" id="IPR058220">
    <property type="entry name" value="KPC-2/SME-1-like"/>
</dbReference>
<organism evidence="8">
    <name type="scientific">Klebsiella pneumoniae</name>
    <dbReference type="NCBI Taxonomy" id="573"/>
    <lineage>
        <taxon>Bacteria</taxon>
        <taxon>Pseudomonadati</taxon>
        <taxon>Pseudomonadota</taxon>
        <taxon>Gammaproteobacteria</taxon>
        <taxon>Enterobacterales</taxon>
        <taxon>Enterobacteriaceae</taxon>
        <taxon>Klebsiella/Raoultella group</taxon>
        <taxon>Klebsiella</taxon>
        <taxon>Klebsiella pneumoniae complex</taxon>
    </lineage>
</organism>
<feature type="signal peptide" evidence="6">
    <location>
        <begin position="1"/>
        <end position="24"/>
    </location>
</feature>
<evidence type="ECO:0007829" key="10">
    <source>
        <dbReference type="PDB" id="8TMR"/>
    </source>
</evidence>
<comment type="catalytic activity">
    <reaction evidence="1">
        <text>a beta-lactam + H2O = a substituted beta-amino acid</text>
        <dbReference type="Rhea" id="RHEA:20401"/>
        <dbReference type="ChEBI" id="CHEBI:15377"/>
        <dbReference type="ChEBI" id="CHEBI:35627"/>
        <dbReference type="ChEBI" id="CHEBI:140347"/>
        <dbReference type="EC" id="3.5.2.6"/>
    </reaction>
</comment>
<evidence type="ECO:0000259" key="7">
    <source>
        <dbReference type="Pfam" id="PF13354"/>
    </source>
</evidence>
<evidence type="ECO:0000256" key="6">
    <source>
        <dbReference type="SAM" id="SignalP"/>
    </source>
</evidence>
<keyword evidence="6" id="KW-0732">Signal</keyword>
<name>A0A4Y5JTU1_KLEPN</name>
<proteinExistence type="evidence at protein level"/>
<dbReference type="InterPro" id="IPR000871">
    <property type="entry name" value="Beta-lactam_class-A"/>
</dbReference>
<feature type="chain" id="PRO_5021190124" description="beta-lactamase" evidence="6">
    <location>
        <begin position="25"/>
        <end position="308"/>
    </location>
</feature>
<keyword evidence="5" id="KW-0046">Antibiotic resistance</keyword>
<dbReference type="PDB" id="8TN0">
    <property type="method" value="X-ray"/>
    <property type="resolution" value="1.31 A"/>
    <property type="chains" value="A=26-304"/>
</dbReference>
<reference evidence="9 10" key="2">
    <citation type="journal article" date="2024" name="J. Biol. Chem.">
        <title>Klebsiella pneumoniae carbapenemase variant 44 acquires ceftazidime-avibactam resistance by altering the conformation of active-site loops.</title>
        <authorList>
            <person name="Sun Z."/>
            <person name="Lin H."/>
            <person name="Hu L."/>
            <person name="Neetu N."/>
            <person name="Sankaran B."/>
            <person name="Wang J."/>
            <person name="Prasad B.V.V."/>
            <person name="Palzkill T."/>
        </authorList>
    </citation>
    <scope>X-RAY CRYSTALLOGRAPHY (1.28 ANGSTROMS) OF 26-304</scope>
    <scope>DISULFIDE BONDS</scope>
</reference>
<feature type="disulfide bond" evidence="9 10">
    <location>
        <begin position="68"/>
        <end position="237"/>
    </location>
</feature>
<keyword evidence="9 10" id="KW-0002">3D-structure</keyword>
<reference evidence="8" key="1">
    <citation type="journal article" date="2019" name="Eurosurveillance">
        <title>Emergence of ceftazidime-avibactam-resistant Klebsiella pneumoniae during treatment, Finland, December 2018.</title>
        <authorList>
            <person name="Raisanen K."/>
            <person name="Koivula I."/>
            <person name="Ilmavirta H."/>
            <person name="Puranen S."/>
            <person name="Kallonen T."/>
            <person name="Lyytikainen O."/>
            <person name="Jalava J."/>
        </authorList>
    </citation>
    <scope>NUCLEOTIDE SEQUENCE</scope>
    <source>
        <strain evidence="8">3/2018</strain>
    </source>
</reference>
<feature type="domain" description="Beta-lactamase class A catalytic" evidence="7">
    <location>
        <begin position="45"/>
        <end position="263"/>
    </location>
</feature>
<dbReference type="PANTHER" id="PTHR35333">
    <property type="entry name" value="BETA-LACTAMASE"/>
    <property type="match status" value="1"/>
</dbReference>
<dbReference type="GO" id="GO:0046677">
    <property type="term" value="P:response to antibiotic"/>
    <property type="evidence" value="ECO:0007669"/>
    <property type="project" value="UniProtKB-KW"/>
</dbReference>
<comment type="similarity">
    <text evidence="2">Belongs to the class-A beta-lactamase family.</text>
</comment>
<keyword evidence="4" id="KW-0378">Hydrolase</keyword>